<protein>
    <submittedName>
        <fullName evidence="1">Uncharacterized protein</fullName>
    </submittedName>
</protein>
<organism evidence="1">
    <name type="scientific">Anguilla anguilla</name>
    <name type="common">European freshwater eel</name>
    <name type="synonym">Muraena anguilla</name>
    <dbReference type="NCBI Taxonomy" id="7936"/>
    <lineage>
        <taxon>Eukaryota</taxon>
        <taxon>Metazoa</taxon>
        <taxon>Chordata</taxon>
        <taxon>Craniata</taxon>
        <taxon>Vertebrata</taxon>
        <taxon>Euteleostomi</taxon>
        <taxon>Actinopterygii</taxon>
        <taxon>Neopterygii</taxon>
        <taxon>Teleostei</taxon>
        <taxon>Anguilliformes</taxon>
        <taxon>Anguillidae</taxon>
        <taxon>Anguilla</taxon>
    </lineage>
</organism>
<sequence>MFDVCTCFFPPCSCLCVLPCLCLRPFSVTHSHSRSVRVNMGYKHAVKKKKKNSINYKRMKKKRFGTESSGCPFQNSFFSFSNQYEINESL</sequence>
<dbReference type="AlphaFoldDB" id="A0A0E9WV00"/>
<reference evidence="1" key="2">
    <citation type="journal article" date="2015" name="Fish Shellfish Immunol.">
        <title>Early steps in the European eel (Anguilla anguilla)-Vibrio vulnificus interaction in the gills: Role of the RtxA13 toxin.</title>
        <authorList>
            <person name="Callol A."/>
            <person name="Pajuelo D."/>
            <person name="Ebbesson L."/>
            <person name="Teles M."/>
            <person name="MacKenzie S."/>
            <person name="Amaro C."/>
        </authorList>
    </citation>
    <scope>NUCLEOTIDE SEQUENCE</scope>
</reference>
<dbReference type="EMBL" id="GBXM01015244">
    <property type="protein sequence ID" value="JAH93333.1"/>
    <property type="molecule type" value="Transcribed_RNA"/>
</dbReference>
<proteinExistence type="predicted"/>
<evidence type="ECO:0000313" key="1">
    <source>
        <dbReference type="EMBL" id="JAH93333.1"/>
    </source>
</evidence>
<accession>A0A0E9WV00</accession>
<reference evidence="1" key="1">
    <citation type="submission" date="2014-11" db="EMBL/GenBank/DDBJ databases">
        <authorList>
            <person name="Amaro Gonzalez C."/>
        </authorList>
    </citation>
    <scope>NUCLEOTIDE SEQUENCE</scope>
</reference>
<name>A0A0E9WV00_ANGAN</name>